<gene>
    <name evidence="1" type="ORF">HTEP1355_LOCUS9143</name>
</gene>
<dbReference type="EMBL" id="HBFN01015746">
    <property type="protein sequence ID" value="CAD8795503.1"/>
    <property type="molecule type" value="Transcribed_RNA"/>
</dbReference>
<proteinExistence type="predicted"/>
<dbReference type="PANTHER" id="PTHR34123:SF3">
    <property type="entry name" value="SNOAL-LIKE DOMAIN-CONTAINING PROTEIN"/>
    <property type="match status" value="1"/>
</dbReference>
<dbReference type="InterPro" id="IPR032710">
    <property type="entry name" value="NTF2-like_dom_sf"/>
</dbReference>
<reference evidence="1" key="1">
    <citation type="submission" date="2021-01" db="EMBL/GenBank/DDBJ databases">
        <authorList>
            <person name="Corre E."/>
            <person name="Pelletier E."/>
            <person name="Niang G."/>
            <person name="Scheremetjew M."/>
            <person name="Finn R."/>
            <person name="Kale V."/>
            <person name="Holt S."/>
            <person name="Cochrane G."/>
            <person name="Meng A."/>
            <person name="Brown T."/>
            <person name="Cohen L."/>
        </authorList>
    </citation>
    <scope>NUCLEOTIDE SEQUENCE</scope>
    <source>
        <strain evidence="1">CCMP443</strain>
    </source>
</reference>
<accession>A0A7S0VY05</accession>
<evidence type="ECO:0000313" key="1">
    <source>
        <dbReference type="EMBL" id="CAD8795503.1"/>
    </source>
</evidence>
<protein>
    <submittedName>
        <fullName evidence="1">Uncharacterized protein</fullName>
    </submittedName>
</protein>
<dbReference type="PANTHER" id="PTHR34123">
    <property type="entry name" value="OS04G0578200 PROTEIN"/>
    <property type="match status" value="1"/>
</dbReference>
<dbReference type="Gene3D" id="3.10.450.50">
    <property type="match status" value="1"/>
</dbReference>
<name>A0A7S0VY05_9CRYP</name>
<dbReference type="InterPro" id="IPR018790">
    <property type="entry name" value="DUF2358"/>
</dbReference>
<dbReference type="SUPFAM" id="SSF54427">
    <property type="entry name" value="NTF2-like"/>
    <property type="match status" value="1"/>
</dbReference>
<organism evidence="1">
    <name type="scientific">Hemiselmis tepida</name>
    <dbReference type="NCBI Taxonomy" id="464990"/>
    <lineage>
        <taxon>Eukaryota</taxon>
        <taxon>Cryptophyceae</taxon>
        <taxon>Cryptomonadales</taxon>
        <taxon>Hemiselmidaceae</taxon>
        <taxon>Hemiselmis</taxon>
    </lineage>
</organism>
<dbReference type="AlphaFoldDB" id="A0A7S0VY05"/>
<sequence>MGSAGPAGKADADVFDSVTGYTDMTGVAKFDDAWEAAYRRKDGIRCPFWRRRTVDALEMILNVARFVVSRHKTLDVTPVRPTGVKSEGMTLAQVADVLRADFEERQYYVTGRLSKRVYADDCFFDAPDPDMPVTGLRKYVDAISHLFEARKSRVDLLDMQLLPERGAVLARWRLEGTLMLPWRPAVRAYTGVTLYELNERGLVGRHTEIWSQHVLVAFLSVILPVDHPYAQRALGLIGVPVDAPAPPAEAILKLPAADRAPDPAPLLSKGGRGPLAGLRGVLAQLWRGSSTV</sequence>
<dbReference type="Pfam" id="PF10184">
    <property type="entry name" value="DUF2358"/>
    <property type="match status" value="1"/>
</dbReference>